<sequence>MDTLHFFTLSGKTALITGGSRGLGLQIAEALGAQGAHIILSARHADELQTAQSHLSARGIRADWIVADHAQDRDIERLAEEAITKTGQIDILVNNAGTAFGSPAEDHAIADWDRVMNLNIRSLFLLTQKIGKRSMIPRRYGKIINVASLAGLQGNLPGWLEGIAYSTSKGAVVNFTRALAGEWGEFNITVNALAPGFFPSAMTQNLLNRIGVDALAQKSPLRRIGDNEDLKGAAILFASDASKYITGQILSIDGGMSAI</sequence>
<dbReference type="RefSeq" id="WP_039348965.1">
    <property type="nucleotide sequence ID" value="NZ_JSXC01000028.1"/>
</dbReference>
<evidence type="ECO:0000313" key="3">
    <source>
        <dbReference type="EMBL" id="KHN52191.1"/>
    </source>
</evidence>
<dbReference type="GO" id="GO:0008874">
    <property type="term" value="F:gluconate 5-dehydrogenase activity"/>
    <property type="evidence" value="ECO:0007669"/>
    <property type="project" value="UniProtKB-EC"/>
</dbReference>
<dbReference type="PANTHER" id="PTHR42760">
    <property type="entry name" value="SHORT-CHAIN DEHYDROGENASES/REDUCTASES FAMILY MEMBER"/>
    <property type="match status" value="1"/>
</dbReference>
<dbReference type="Proteomes" id="UP000053038">
    <property type="component" value="Unassembled WGS sequence"/>
</dbReference>
<protein>
    <submittedName>
        <fullName evidence="3">Gluconate 5-dehydrogenase</fullName>
        <ecNumber evidence="3">1.1.1.69</ecNumber>
    </submittedName>
</protein>
<dbReference type="PANTHER" id="PTHR42760:SF40">
    <property type="entry name" value="3-OXOACYL-[ACYL-CARRIER-PROTEIN] REDUCTASE, CHLOROPLASTIC"/>
    <property type="match status" value="1"/>
</dbReference>
<evidence type="ECO:0000256" key="1">
    <source>
        <dbReference type="ARBA" id="ARBA00006484"/>
    </source>
</evidence>
<dbReference type="FunFam" id="3.40.50.720:FF:000084">
    <property type="entry name" value="Short-chain dehydrogenase reductase"/>
    <property type="match status" value="1"/>
</dbReference>
<evidence type="ECO:0000313" key="4">
    <source>
        <dbReference type="Proteomes" id="UP000053038"/>
    </source>
</evidence>
<dbReference type="SUPFAM" id="SSF51735">
    <property type="entry name" value="NAD(P)-binding Rossmann-fold domains"/>
    <property type="match status" value="1"/>
</dbReference>
<dbReference type="EMBL" id="JSXC01000028">
    <property type="protein sequence ID" value="KHN52191.1"/>
    <property type="molecule type" value="Genomic_DNA"/>
</dbReference>
<evidence type="ECO:0000256" key="2">
    <source>
        <dbReference type="RuleBase" id="RU000363"/>
    </source>
</evidence>
<dbReference type="PRINTS" id="PR00080">
    <property type="entry name" value="SDRFAMILY"/>
</dbReference>
<dbReference type="Pfam" id="PF00106">
    <property type="entry name" value="adh_short"/>
    <property type="match status" value="1"/>
</dbReference>
<keyword evidence="4" id="KW-1185">Reference proteome</keyword>
<name>A0A7V8IJA0_9GAMM</name>
<dbReference type="GO" id="GO:0030497">
    <property type="term" value="P:fatty acid elongation"/>
    <property type="evidence" value="ECO:0007669"/>
    <property type="project" value="TreeGrafter"/>
</dbReference>
<dbReference type="InterPro" id="IPR002347">
    <property type="entry name" value="SDR_fam"/>
</dbReference>
<comment type="similarity">
    <text evidence="1 2">Belongs to the short-chain dehydrogenases/reductases (SDR) family.</text>
</comment>
<dbReference type="PROSITE" id="PS00061">
    <property type="entry name" value="ADH_SHORT"/>
    <property type="match status" value="1"/>
</dbReference>
<accession>A0A7V8IJA0</accession>
<dbReference type="Gene3D" id="3.40.50.720">
    <property type="entry name" value="NAD(P)-binding Rossmann-like Domain"/>
    <property type="match status" value="1"/>
</dbReference>
<dbReference type="OrthoDB" id="286404at2"/>
<dbReference type="NCBIfam" id="NF006070">
    <property type="entry name" value="PRK08213.1"/>
    <property type="match status" value="1"/>
</dbReference>
<proteinExistence type="inferred from homology"/>
<dbReference type="InterPro" id="IPR036291">
    <property type="entry name" value="NAD(P)-bd_dom_sf"/>
</dbReference>
<organism evidence="3 4">
    <name type="scientific">Pectobacterium fontis</name>
    <dbReference type="NCBI Taxonomy" id="2558042"/>
    <lineage>
        <taxon>Bacteria</taxon>
        <taxon>Pseudomonadati</taxon>
        <taxon>Pseudomonadota</taxon>
        <taxon>Gammaproteobacteria</taxon>
        <taxon>Enterobacterales</taxon>
        <taxon>Pectobacteriaceae</taxon>
        <taxon>Pectobacterium</taxon>
    </lineage>
</organism>
<comment type="caution">
    <text evidence="3">The sequence shown here is derived from an EMBL/GenBank/DDBJ whole genome shotgun (WGS) entry which is preliminary data.</text>
</comment>
<dbReference type="PRINTS" id="PR00081">
    <property type="entry name" value="GDHRDH"/>
</dbReference>
<keyword evidence="3" id="KW-0560">Oxidoreductase</keyword>
<dbReference type="AlphaFoldDB" id="A0A7V8IJA0"/>
<gene>
    <name evidence="3" type="ORF">OI69_08910</name>
</gene>
<dbReference type="InterPro" id="IPR020904">
    <property type="entry name" value="Sc_DH/Rdtase_CS"/>
</dbReference>
<dbReference type="EC" id="1.1.1.69" evidence="3"/>
<reference evidence="3 4" key="1">
    <citation type="submission" date="2014-10" db="EMBL/GenBank/DDBJ databases">
        <title>Genome sequence of Pectobacterium carotovorum M022.</title>
        <authorList>
            <person name="Chan K.-G."/>
            <person name="Tan W.-S."/>
        </authorList>
    </citation>
    <scope>NUCLEOTIDE SEQUENCE [LARGE SCALE GENOMIC DNA]</scope>
    <source>
        <strain evidence="3 4">M022</strain>
    </source>
</reference>